<evidence type="ECO:0000259" key="5">
    <source>
        <dbReference type="Pfam" id="PF21076"/>
    </source>
</evidence>
<dbReference type="GO" id="GO:0004352">
    <property type="term" value="F:glutamate dehydrogenase (NAD+) activity"/>
    <property type="evidence" value="ECO:0007669"/>
    <property type="project" value="InterPro"/>
</dbReference>
<dbReference type="InterPro" id="IPR049059">
    <property type="entry name" value="NAD_Glu_DH_HM1"/>
</dbReference>
<feature type="domain" description="NAD-glutamate dehydrogenase ACT3" evidence="6">
    <location>
        <begin position="553"/>
        <end position="631"/>
    </location>
</feature>
<proteinExistence type="predicted"/>
<dbReference type="GO" id="GO:0004069">
    <property type="term" value="F:L-aspartate:2-oxoglutarate aminotransferase activity"/>
    <property type="evidence" value="ECO:0007669"/>
    <property type="project" value="InterPro"/>
</dbReference>
<evidence type="ECO:0000259" key="3">
    <source>
        <dbReference type="Pfam" id="PF21074"/>
    </source>
</evidence>
<feature type="domain" description="NAD-glutamate dehydrogenase N-terminal ACT1" evidence="4">
    <location>
        <begin position="35"/>
        <end position="173"/>
    </location>
</feature>
<dbReference type="InterPro" id="IPR049062">
    <property type="entry name" value="NAD_Glu_DH_ACT2"/>
</dbReference>
<evidence type="ECO:0000256" key="1">
    <source>
        <dbReference type="ARBA" id="ARBA00023002"/>
    </source>
</evidence>
<keyword evidence="1" id="KW-0560">Oxidoreductase</keyword>
<sequence>MSIEQKTHDTILYKNVIKLIESKFSKRQAELVTQFASYFCSGISSTDFEFKNDNELYAPIVSLWNYMQNCDNECSVRVFTPEFESHGWHSRHTVIELVHQDMPFLVDSIRMELNRLGINIHLHIHIPLNISRSKAGKINKIQRPDPEAPHSSVTPMYLEIDRQLDDRELELIKLNLEEVLSDVRASVRDWEPMKKKLTEVIGRLSNLPEKLVNEKNTECKDFLEWISGNHFTLLGYTYYALKHEKNDIKLVPQHRNSLGLKKRDNWKPKPYKLGDLPSGARNLILNTQNLLVLTKLSAVSRVHRPAHIDYIGIKRVDENGEILGEDRFIGLYTSAAYNLNPMSIPVLRQKIQLVQERSGLTTLEHDLKVLRNILETYPRDELFQIRSDDLYETALGILQIQERPIIKLFIRRDPYGRFFSCLVYVPREIYTTAIRIKITEILTASLGAISEPQFTTTFSESILARIHFTIPVENAEKIRYDVKEIEKNLHQATRSWQDTLTESLIGEFGEAEGKRMVQRYADRFPLGYQDESIVQTAVLDIKHMESLNDEHRLSMLLYRSQEDSNDNIRFKLFYRDKPKPLSQVIPMLENMGLNIIGETPYKIHPNGGAERWLSDFVMRHPAGKKLDLEKIKEKFQQAFTRIWMEDAENDGFNCLVLAASLSWREIAMLRAYAKYMWQIGSSFSQNYVEETLEVYPEIAKLLVDYFCLKFDPSEKQSKAKIKNTRTRIIEALDQVANLDQDRILHRYLELIDATIRTNFFQLNSEGDFKNYISFKLTPRIISDIPQPAPMFEIFVYSPRIEGVHLRGGKVARGGLRWSDRREDFRTEILGLVKAQQVKNSVIVPVGAKGGFVCKRSLSGLSREEFMAEGIACYKIFISALLDITDNLVEGKLVPPENVVRLDEDDPYLVVAADKGTATFSDIANGISQDYGFWMGDAFASGGSVGYDHKKMGITAKGAWESVKRHFMEMGIDCQNTDFTAVGVGDMGGDVFGNGMLCSKHTKLVAAFNHMHIFIDPNPDSAKSYVERERLFNLPRSSWQDYNTKLISRGGGVFERSAKSIPLSKEIKKLLDVDDDAMAPNQLINAILKSPVDLLWNGGIGTYIKSKVESHSDVGDRANDSLRVNGEELRCKIIGEGGNLGVTQLGRIEYMRNGGRANTDFIDNAGGVNCSDNEVNIKIMLNQIVSAGDMTEKQRNKLLLSMTDEVSDIVLRENFLQAQSISVSEQRSPKMVKELMRFIHWLEREDRLDRELEFLPSDDELVERLSQGEGLTRAEIAVLTAYGKMVLKEELCTPEVSNEPFYNQVLIDYFPKPIRRKFAEQTELHPLRNEIIAMKLANEMVDYLGSNFAFRAMDETGATPSDVATCFTLAKEIFDMPAMWKQIEALDHSIPAKIKHDMIYQTQRMVRRCTRWFLRHRRKNLEIKEGIEYFKEGVLELQKSIAKVLEKKENKGIEKSIAGWVAQGVPKKLAEKICYLSTMFSGLDIVEMAKLTGLNISLVAEVYFKLGAKLELHWFLEQINLQPVDNHWQAFARASFREDLDWQQRSLTVAVLHMSNKKANAEERIIAWIVENADLLTRWQSMLADFRSSGRHEFAKFSVALRELLILVQSSVRAAAIAREEDFKES</sequence>
<feature type="domain" description="NAD-glutamate dehydrogenase catalytic" evidence="2">
    <location>
        <begin position="728"/>
        <end position="1222"/>
    </location>
</feature>
<dbReference type="PIRSF" id="PIRSF036761">
    <property type="entry name" value="GDH_Mll4104"/>
    <property type="match status" value="1"/>
</dbReference>
<dbReference type="Pfam" id="PF21078">
    <property type="entry name" value="GDH_HM3"/>
    <property type="match status" value="1"/>
</dbReference>
<dbReference type="Pfam" id="PF05088">
    <property type="entry name" value="Bac_GDH_CD"/>
    <property type="match status" value="1"/>
</dbReference>
<dbReference type="InterPro" id="IPR046346">
    <property type="entry name" value="Aminoacid_DH-like_N_sf"/>
</dbReference>
<dbReference type="Pfam" id="PF21074">
    <property type="entry name" value="GDH_C"/>
    <property type="match status" value="1"/>
</dbReference>
<dbReference type="InterPro" id="IPR049056">
    <property type="entry name" value="NAD_Glu_DH_HM3"/>
</dbReference>
<dbReference type="SUPFAM" id="SSF53223">
    <property type="entry name" value="Aminoacid dehydrogenase-like, N-terminal domain"/>
    <property type="match status" value="1"/>
</dbReference>
<feature type="domain" description="NAD-glutamate dehydrogenase ACT2" evidence="5">
    <location>
        <begin position="407"/>
        <end position="497"/>
    </location>
</feature>
<dbReference type="Pfam" id="PF21077">
    <property type="entry name" value="GDH_ACT3"/>
    <property type="match status" value="1"/>
</dbReference>
<dbReference type="InterPro" id="IPR028971">
    <property type="entry name" value="NAD-GDH_cat"/>
</dbReference>
<dbReference type="InterPro" id="IPR036291">
    <property type="entry name" value="NAD(P)-bd_dom_sf"/>
</dbReference>
<keyword evidence="8" id="KW-1185">Reference proteome</keyword>
<dbReference type="OrthoDB" id="9758052at2"/>
<dbReference type="Pfam" id="PF21079">
    <property type="entry name" value="GDH_HM2"/>
    <property type="match status" value="1"/>
</dbReference>
<dbReference type="RefSeq" id="WP_142887947.1">
    <property type="nucleotide sequence ID" value="NZ_VIKR01000001.1"/>
</dbReference>
<evidence type="ECO:0000313" key="7">
    <source>
        <dbReference type="EMBL" id="TQV76587.1"/>
    </source>
</evidence>
<evidence type="ECO:0000259" key="6">
    <source>
        <dbReference type="Pfam" id="PF21077"/>
    </source>
</evidence>
<protein>
    <submittedName>
        <fullName evidence="7">NAD-glutamate dehydrogenase</fullName>
    </submittedName>
</protein>
<dbReference type="PANTHER" id="PTHR43403">
    <property type="entry name" value="NAD-SPECIFIC GLUTAMATE DEHYDROGENASE"/>
    <property type="match status" value="1"/>
</dbReference>
<dbReference type="Pfam" id="PF21073">
    <property type="entry name" value="GDH_HM1"/>
    <property type="match status" value="1"/>
</dbReference>
<dbReference type="InterPro" id="IPR024727">
    <property type="entry name" value="NAD_Glu_DH_N_ACT1"/>
</dbReference>
<organism evidence="7 8">
    <name type="scientific">Aliikangiella marina</name>
    <dbReference type="NCBI Taxonomy" id="1712262"/>
    <lineage>
        <taxon>Bacteria</taxon>
        <taxon>Pseudomonadati</taxon>
        <taxon>Pseudomonadota</taxon>
        <taxon>Gammaproteobacteria</taxon>
        <taxon>Oceanospirillales</taxon>
        <taxon>Pleioneaceae</taxon>
        <taxon>Aliikangiella</taxon>
    </lineage>
</organism>
<dbReference type="InterPro" id="IPR049064">
    <property type="entry name" value="NAD_Glu_DH_ACT3"/>
</dbReference>
<dbReference type="SUPFAM" id="SSF51735">
    <property type="entry name" value="NAD(P)-binding Rossmann-fold domains"/>
    <property type="match status" value="1"/>
</dbReference>
<dbReference type="Pfam" id="PF21075">
    <property type="entry name" value="GDH_ACT1"/>
    <property type="match status" value="1"/>
</dbReference>
<comment type="caution">
    <text evidence="7">The sequence shown here is derived from an EMBL/GenBank/DDBJ whole genome shotgun (WGS) entry which is preliminary data.</text>
</comment>
<feature type="domain" description="NAD-specific glutamate dehydrogenase C-terminal" evidence="3">
    <location>
        <begin position="1267"/>
        <end position="1603"/>
    </location>
</feature>
<evidence type="ECO:0000259" key="4">
    <source>
        <dbReference type="Pfam" id="PF21075"/>
    </source>
</evidence>
<name>A0A545TH83_9GAMM</name>
<evidence type="ECO:0000259" key="2">
    <source>
        <dbReference type="Pfam" id="PF05088"/>
    </source>
</evidence>
<dbReference type="Pfam" id="PF21076">
    <property type="entry name" value="GDH_ACT2"/>
    <property type="match status" value="1"/>
</dbReference>
<dbReference type="GO" id="GO:0006538">
    <property type="term" value="P:L-glutamate catabolic process"/>
    <property type="evidence" value="ECO:0007669"/>
    <property type="project" value="InterPro"/>
</dbReference>
<dbReference type="EMBL" id="VIKR01000001">
    <property type="protein sequence ID" value="TQV76587.1"/>
    <property type="molecule type" value="Genomic_DNA"/>
</dbReference>
<reference evidence="7 8" key="1">
    <citation type="submission" date="2019-06" db="EMBL/GenBank/DDBJ databases">
        <title>Draft genome of Aliikangiella marina GYP-15.</title>
        <authorList>
            <person name="Wang G."/>
        </authorList>
    </citation>
    <scope>NUCLEOTIDE SEQUENCE [LARGE SCALE GENOMIC DNA]</scope>
    <source>
        <strain evidence="7 8">GYP-15</strain>
    </source>
</reference>
<dbReference type="InterPro" id="IPR049058">
    <property type="entry name" value="NAD_Glu_DH_HM2"/>
</dbReference>
<gene>
    <name evidence="7" type="ORF">FLL45_01115</name>
</gene>
<evidence type="ECO:0000313" key="8">
    <source>
        <dbReference type="Proteomes" id="UP000317839"/>
    </source>
</evidence>
<dbReference type="PANTHER" id="PTHR43403:SF1">
    <property type="entry name" value="NAD-SPECIFIC GLUTAMATE DEHYDROGENASE"/>
    <property type="match status" value="1"/>
</dbReference>
<dbReference type="InterPro" id="IPR048381">
    <property type="entry name" value="GDH_C"/>
</dbReference>
<dbReference type="InterPro" id="IPR007780">
    <property type="entry name" value="NAD_Glu_DH_bac"/>
</dbReference>
<dbReference type="Gene3D" id="3.40.50.720">
    <property type="entry name" value="NAD(P)-binding Rossmann-like Domain"/>
    <property type="match status" value="1"/>
</dbReference>
<accession>A0A545TH83</accession>
<dbReference type="Proteomes" id="UP000317839">
    <property type="component" value="Unassembled WGS sequence"/>
</dbReference>